<evidence type="ECO:0000313" key="2">
    <source>
        <dbReference type="Proteomes" id="UP001056851"/>
    </source>
</evidence>
<name>A0ABY5CIU9_9PSED</name>
<reference evidence="1" key="1">
    <citation type="submission" date="2022-06" db="EMBL/GenBank/DDBJ databases">
        <title>Investigating genetic diversity within the most abundant and prevalent non-pathogenic leaf-associated bacterial species interacting with Arabidopsis thaliana in natural habitats.</title>
        <authorList>
            <person name="Ramirez-Sanchez D."/>
            <person name="Gibelin-Viala C."/>
            <person name="Mayjonade B."/>
            <person name="Duflos R."/>
            <person name="Belmonte E."/>
            <person name="Pailler V."/>
            <person name="Bartoli C."/>
            <person name="Carrere S."/>
            <person name="Vailleau F."/>
            <person name="Roux F."/>
        </authorList>
    </citation>
    <scope>NUCLEOTIDE SEQUENCE</scope>
    <source>
        <strain evidence="1">OTU6ESPEB1</strain>
    </source>
</reference>
<organism evidence="1 2">
    <name type="scientific">Pseudomonas siliginis</name>
    <dbReference type="NCBI Taxonomy" id="2842346"/>
    <lineage>
        <taxon>Bacteria</taxon>
        <taxon>Pseudomonadati</taxon>
        <taxon>Pseudomonadota</taxon>
        <taxon>Gammaproteobacteria</taxon>
        <taxon>Pseudomonadales</taxon>
        <taxon>Pseudomonadaceae</taxon>
        <taxon>Pseudomonas</taxon>
    </lineage>
</organism>
<keyword evidence="2" id="KW-1185">Reference proteome</keyword>
<sequence>MNIQDLSLNLGMNVSTNVMQPAPGDLLVIKVDQYLSTEQRERFEANLKPVFAGLGCRMVVLEGGADVLLIRKSAAGIDQAEASAAQGLAQAAS</sequence>
<dbReference type="RefSeq" id="WP_252885321.1">
    <property type="nucleotide sequence ID" value="NZ_CP099599.1"/>
</dbReference>
<evidence type="ECO:0000313" key="1">
    <source>
        <dbReference type="EMBL" id="UST85782.1"/>
    </source>
</evidence>
<proteinExistence type="predicted"/>
<protein>
    <submittedName>
        <fullName evidence="1">Uncharacterized protein</fullName>
    </submittedName>
</protein>
<dbReference type="EMBL" id="CP099599">
    <property type="protein sequence ID" value="UST85782.1"/>
    <property type="molecule type" value="Genomic_DNA"/>
</dbReference>
<gene>
    <name evidence="1" type="ORF">NF677_03635</name>
</gene>
<accession>A0ABY5CIU9</accession>
<dbReference type="Proteomes" id="UP001056851">
    <property type="component" value="Chromosome"/>
</dbReference>